<dbReference type="Pfam" id="PF01695">
    <property type="entry name" value="IstB_IS21"/>
    <property type="match status" value="1"/>
</dbReference>
<evidence type="ECO:0000259" key="1">
    <source>
        <dbReference type="Pfam" id="PF01695"/>
    </source>
</evidence>
<name>A0A1T4VH61_9GAMM</name>
<protein>
    <submittedName>
        <fullName evidence="2">IstB-like ATP binding protein</fullName>
    </submittedName>
</protein>
<dbReference type="AlphaFoldDB" id="A0A1T4VH61"/>
<keyword evidence="3" id="KW-1185">Reference proteome</keyword>
<dbReference type="Proteomes" id="UP000242432">
    <property type="component" value="Unassembled WGS sequence"/>
</dbReference>
<sequence>MFFRMNELMVLIETKDKSALARFTDKLGRIRLVIIDDYILTKISDSVVAGLNEIADARYGIGSTIITSQLKKKALKSVID</sequence>
<feature type="domain" description="IstB-like ATP-binding" evidence="1">
    <location>
        <begin position="2"/>
        <end position="73"/>
    </location>
</feature>
<dbReference type="InterPro" id="IPR027417">
    <property type="entry name" value="P-loop_NTPase"/>
</dbReference>
<reference evidence="3" key="1">
    <citation type="submission" date="2017-02" db="EMBL/GenBank/DDBJ databases">
        <authorList>
            <person name="Varghese N."/>
            <person name="Submissions S."/>
        </authorList>
    </citation>
    <scope>NUCLEOTIDE SEQUENCE [LARGE SCALE GENOMIC DNA]</scope>
    <source>
        <strain evidence="3">DSM 3072</strain>
    </source>
</reference>
<dbReference type="GO" id="GO:0005524">
    <property type="term" value="F:ATP binding"/>
    <property type="evidence" value="ECO:0007669"/>
    <property type="project" value="InterPro"/>
</dbReference>
<organism evidence="2 3">
    <name type="scientific">Succinivibrio dextrinosolvens DSM 3072</name>
    <dbReference type="NCBI Taxonomy" id="1123324"/>
    <lineage>
        <taxon>Bacteria</taxon>
        <taxon>Pseudomonadati</taxon>
        <taxon>Pseudomonadota</taxon>
        <taxon>Gammaproteobacteria</taxon>
        <taxon>Aeromonadales</taxon>
        <taxon>Succinivibrionaceae</taxon>
        <taxon>Succinivibrio</taxon>
    </lineage>
</organism>
<dbReference type="EMBL" id="FUXX01000025">
    <property type="protein sequence ID" value="SKA64297.1"/>
    <property type="molecule type" value="Genomic_DNA"/>
</dbReference>
<dbReference type="STRING" id="83771.SAMN02910357_02624"/>
<evidence type="ECO:0000313" key="2">
    <source>
        <dbReference type="EMBL" id="SKA64297.1"/>
    </source>
</evidence>
<dbReference type="InterPro" id="IPR002611">
    <property type="entry name" value="IstB_ATP-bd"/>
</dbReference>
<evidence type="ECO:0000313" key="3">
    <source>
        <dbReference type="Proteomes" id="UP000242432"/>
    </source>
</evidence>
<dbReference type="Gene3D" id="3.40.50.300">
    <property type="entry name" value="P-loop containing nucleotide triphosphate hydrolases"/>
    <property type="match status" value="1"/>
</dbReference>
<gene>
    <name evidence="2" type="ORF">SAMN02745213_01516</name>
</gene>
<proteinExistence type="predicted"/>
<accession>A0A1T4VH61</accession>